<evidence type="ECO:0000256" key="1">
    <source>
        <dbReference type="PROSITE-ProRule" id="PRU00235"/>
    </source>
</evidence>
<proteinExistence type="predicted"/>
<dbReference type="GO" id="GO:0005085">
    <property type="term" value="F:guanyl-nucleotide exchange factor activity"/>
    <property type="evidence" value="ECO:0007669"/>
    <property type="project" value="TreeGrafter"/>
</dbReference>
<dbReference type="AlphaFoldDB" id="A0A9P5Z6K6"/>
<feature type="repeat" description="RCC1" evidence="1">
    <location>
        <begin position="79"/>
        <end position="134"/>
    </location>
</feature>
<dbReference type="Proteomes" id="UP000807469">
    <property type="component" value="Unassembled WGS sequence"/>
</dbReference>
<dbReference type="Gene3D" id="1.20.1280.50">
    <property type="match status" value="1"/>
</dbReference>
<evidence type="ECO:0000256" key="2">
    <source>
        <dbReference type="SAM" id="MobiDB-lite"/>
    </source>
</evidence>
<feature type="repeat" description="RCC1" evidence="1">
    <location>
        <begin position="135"/>
        <end position="192"/>
    </location>
</feature>
<evidence type="ECO:0000313" key="3">
    <source>
        <dbReference type="EMBL" id="KAF9482577.1"/>
    </source>
</evidence>
<sequence length="590" mass="64991">MSEPLNLATLPIEVLIDNVLPFISVPDLSRLAQCNKLFSILCADETIWRHKVLEDFNFSGQGTARTSGWKFIYRGLFKPRVFVWGEKANGRLGLPHVPKSVVPGVPYPIQLRFQGIRIVNLVAGGMSFHALDSEGKVHVWGTLNGGFGQFAAEVHGFSSPGQQARTPHTLILPSPIRSISCGRLHSSCLDRENKVWTFTNWGRPFRLSTSILHDPDYTPKQIECGWGFSSMLTRSGEVFVWWPFNGAMGETVQQKMRDMDSEGGKRALPSKDGLIPCVTWDLDMMPIRLPTLPDLPELSGTDMTSKNIELIQIAAFDQHIVGLTNRGHVLKYGGLEDETTAPNGRWEYLPLFSEVERIREHPAFSSADNSTKLDAPKTLQITHISANFLHFVAYSTDSSSIVLIGDTNTTPTTEPKIIPELQHKSVISVVVGDYHNAALTAAGKLLTWGGYSNGALGLGDPLKLEPGTPGAFANARDLALAQDRRRIPEPPAVSIPTEVQFDHNSKKPRERFCFSVTAAGWHTGALVIDLQEENDEEDEVIENVPNDVPEPSTSPARSRWQTPPIFPIPGIYRLGYPGRGGFHGGLSPPS</sequence>
<feature type="compositionally biased region" description="Polar residues" evidence="2">
    <location>
        <begin position="551"/>
        <end position="561"/>
    </location>
</feature>
<reference evidence="3" key="1">
    <citation type="submission" date="2020-11" db="EMBL/GenBank/DDBJ databases">
        <authorList>
            <consortium name="DOE Joint Genome Institute"/>
            <person name="Ahrendt S."/>
            <person name="Riley R."/>
            <person name="Andreopoulos W."/>
            <person name="Labutti K."/>
            <person name="Pangilinan J."/>
            <person name="Ruiz-Duenas F.J."/>
            <person name="Barrasa J.M."/>
            <person name="Sanchez-Garcia M."/>
            <person name="Camarero S."/>
            <person name="Miyauchi S."/>
            <person name="Serrano A."/>
            <person name="Linde D."/>
            <person name="Babiker R."/>
            <person name="Drula E."/>
            <person name="Ayuso-Fernandez I."/>
            <person name="Pacheco R."/>
            <person name="Padilla G."/>
            <person name="Ferreira P."/>
            <person name="Barriuso J."/>
            <person name="Kellner H."/>
            <person name="Castanera R."/>
            <person name="Alfaro M."/>
            <person name="Ramirez L."/>
            <person name="Pisabarro A.G."/>
            <person name="Kuo A."/>
            <person name="Tritt A."/>
            <person name="Lipzen A."/>
            <person name="He G."/>
            <person name="Yan M."/>
            <person name="Ng V."/>
            <person name="Cullen D."/>
            <person name="Martin F."/>
            <person name="Rosso M.-N."/>
            <person name="Henrissat B."/>
            <person name="Hibbett D."/>
            <person name="Martinez A.T."/>
            <person name="Grigoriev I.V."/>
        </authorList>
    </citation>
    <scope>NUCLEOTIDE SEQUENCE</scope>
    <source>
        <strain evidence="3">CIRM-BRFM 674</strain>
    </source>
</reference>
<dbReference type="Gene3D" id="2.130.10.30">
    <property type="entry name" value="Regulator of chromosome condensation 1/beta-lactamase-inhibitor protein II"/>
    <property type="match status" value="2"/>
</dbReference>
<evidence type="ECO:0000313" key="4">
    <source>
        <dbReference type="Proteomes" id="UP000807469"/>
    </source>
</evidence>
<gene>
    <name evidence="3" type="ORF">BDN70DRAFT_874944</name>
</gene>
<dbReference type="InterPro" id="IPR036047">
    <property type="entry name" value="F-box-like_dom_sf"/>
</dbReference>
<dbReference type="PANTHER" id="PTHR45982:SF3">
    <property type="entry name" value="F-BOX PROTEIN POF9"/>
    <property type="match status" value="1"/>
</dbReference>
<comment type="caution">
    <text evidence="3">The sequence shown here is derived from an EMBL/GenBank/DDBJ whole genome shotgun (WGS) entry which is preliminary data.</text>
</comment>
<protein>
    <submittedName>
        <fullName evidence="3">RCC1/BLIP-II</fullName>
    </submittedName>
</protein>
<dbReference type="InterPro" id="IPR009091">
    <property type="entry name" value="RCC1/BLIP-II"/>
</dbReference>
<dbReference type="OrthoDB" id="61110at2759"/>
<feature type="region of interest" description="Disordered" evidence="2">
    <location>
        <begin position="543"/>
        <end position="562"/>
    </location>
</feature>
<dbReference type="PROSITE" id="PS50012">
    <property type="entry name" value="RCC1_3"/>
    <property type="match status" value="2"/>
</dbReference>
<dbReference type="GO" id="GO:0005737">
    <property type="term" value="C:cytoplasm"/>
    <property type="evidence" value="ECO:0007669"/>
    <property type="project" value="TreeGrafter"/>
</dbReference>
<dbReference type="SUPFAM" id="SSF81383">
    <property type="entry name" value="F-box domain"/>
    <property type="match status" value="1"/>
</dbReference>
<dbReference type="PANTHER" id="PTHR45982">
    <property type="entry name" value="REGULATOR OF CHROMOSOME CONDENSATION"/>
    <property type="match status" value="1"/>
</dbReference>
<accession>A0A9P5Z6K6</accession>
<dbReference type="Pfam" id="PF13540">
    <property type="entry name" value="RCC1_2"/>
    <property type="match status" value="1"/>
</dbReference>
<organism evidence="3 4">
    <name type="scientific">Pholiota conissans</name>
    <dbReference type="NCBI Taxonomy" id="109636"/>
    <lineage>
        <taxon>Eukaryota</taxon>
        <taxon>Fungi</taxon>
        <taxon>Dikarya</taxon>
        <taxon>Basidiomycota</taxon>
        <taxon>Agaricomycotina</taxon>
        <taxon>Agaricomycetes</taxon>
        <taxon>Agaricomycetidae</taxon>
        <taxon>Agaricales</taxon>
        <taxon>Agaricineae</taxon>
        <taxon>Strophariaceae</taxon>
        <taxon>Pholiota</taxon>
    </lineage>
</organism>
<keyword evidence="4" id="KW-1185">Reference proteome</keyword>
<dbReference type="InterPro" id="IPR051553">
    <property type="entry name" value="Ran_GTPase-activating"/>
</dbReference>
<name>A0A9P5Z6K6_9AGAR</name>
<dbReference type="EMBL" id="MU155164">
    <property type="protein sequence ID" value="KAF9482577.1"/>
    <property type="molecule type" value="Genomic_DNA"/>
</dbReference>
<dbReference type="PRINTS" id="PR00633">
    <property type="entry name" value="RCCNDNSATION"/>
</dbReference>
<dbReference type="InterPro" id="IPR000408">
    <property type="entry name" value="Reg_chr_condens"/>
</dbReference>
<dbReference type="SUPFAM" id="SSF50985">
    <property type="entry name" value="RCC1/BLIP-II"/>
    <property type="match status" value="1"/>
</dbReference>